<dbReference type="InterPro" id="IPR013320">
    <property type="entry name" value="ConA-like_dom_sf"/>
</dbReference>
<dbReference type="EMBL" id="BAABBV010000002">
    <property type="protein sequence ID" value="GAA4166331.1"/>
    <property type="molecule type" value="Genomic_DNA"/>
</dbReference>
<dbReference type="InterPro" id="IPR050727">
    <property type="entry name" value="GH43_arabinanases"/>
</dbReference>
<keyword evidence="8" id="KW-1185">Reference proteome</keyword>
<dbReference type="Gene3D" id="2.60.120.200">
    <property type="match status" value="1"/>
</dbReference>
<dbReference type="InterPro" id="IPR041542">
    <property type="entry name" value="GH43_C2"/>
</dbReference>
<keyword evidence="3" id="KW-0378">Hydrolase</keyword>
<protein>
    <recommendedName>
        <fullName evidence="6">Beta-xylosidase C-terminal Concanavalin A-like domain-containing protein</fullName>
    </recommendedName>
</protein>
<dbReference type="PANTHER" id="PTHR43301">
    <property type="entry name" value="ARABINAN ENDO-1,5-ALPHA-L-ARABINOSIDASE"/>
    <property type="match status" value="1"/>
</dbReference>
<dbReference type="PANTHER" id="PTHR43301:SF3">
    <property type="entry name" value="ARABINAN ENDO-1,5-ALPHA-L-ARABINOSIDASE A-RELATED"/>
    <property type="match status" value="1"/>
</dbReference>
<keyword evidence="5" id="KW-0732">Signal</keyword>
<name>A0ABP7ZNQ4_9MICO</name>
<evidence type="ECO:0000259" key="6">
    <source>
        <dbReference type="Pfam" id="PF17851"/>
    </source>
</evidence>
<reference evidence="7" key="1">
    <citation type="journal article" date="2014" name="Int. J. Syst. Evol. Microbiol.">
        <title>Complete genome of a new Firmicutes species belonging to the dominant human colonic microbiota ('Ruminococcus bicirculans') reveals two chromosomes and a selective capacity to utilize plant glucans.</title>
        <authorList>
            <consortium name="NISC Comparative Sequencing Program"/>
            <person name="Wegmann U."/>
            <person name="Louis P."/>
            <person name="Goesmann A."/>
            <person name="Henrissat B."/>
            <person name="Duncan S.H."/>
            <person name="Flint H.J."/>
        </authorList>
    </citation>
    <scope>NUCLEOTIDE SEQUENCE</scope>
    <source>
        <strain evidence="7">JCM 17590</strain>
    </source>
</reference>
<evidence type="ECO:0000256" key="4">
    <source>
        <dbReference type="ARBA" id="ARBA00023295"/>
    </source>
</evidence>
<feature type="signal peptide" evidence="5">
    <location>
        <begin position="1"/>
        <end position="28"/>
    </location>
</feature>
<evidence type="ECO:0000256" key="3">
    <source>
        <dbReference type="ARBA" id="ARBA00022801"/>
    </source>
</evidence>
<accession>A0ABP7ZNQ4</accession>
<dbReference type="RefSeq" id="WP_344792779.1">
    <property type="nucleotide sequence ID" value="NZ_BAABBV010000002.1"/>
</dbReference>
<dbReference type="Gene3D" id="2.115.10.20">
    <property type="entry name" value="Glycosyl hydrolase domain, family 43"/>
    <property type="match status" value="1"/>
</dbReference>
<dbReference type="CDD" id="cd18616">
    <property type="entry name" value="GH43_ABN-like"/>
    <property type="match status" value="1"/>
</dbReference>
<comment type="caution">
    <text evidence="7">The sequence shown here is derived from an EMBL/GenBank/DDBJ whole genome shotgun (WGS) entry which is preliminary data.</text>
</comment>
<evidence type="ECO:0000313" key="8">
    <source>
        <dbReference type="Proteomes" id="UP001415169"/>
    </source>
</evidence>
<evidence type="ECO:0000313" key="7">
    <source>
        <dbReference type="EMBL" id="GAA4166331.1"/>
    </source>
</evidence>
<reference evidence="7" key="2">
    <citation type="submission" date="2023-12" db="EMBL/GenBank/DDBJ databases">
        <authorList>
            <person name="Sun Q."/>
            <person name="Inoue M."/>
        </authorList>
    </citation>
    <scope>NUCLEOTIDE SEQUENCE</scope>
    <source>
        <strain evidence="7">JCM 17590</strain>
    </source>
</reference>
<dbReference type="Pfam" id="PF04616">
    <property type="entry name" value="Glyco_hydro_43"/>
    <property type="match status" value="1"/>
</dbReference>
<comment type="pathway">
    <text evidence="1">Glycan metabolism; L-arabinan degradation.</text>
</comment>
<feature type="domain" description="Beta-xylosidase C-terminal Concanavalin A-like" evidence="6">
    <location>
        <begin position="523"/>
        <end position="715"/>
    </location>
</feature>
<comment type="similarity">
    <text evidence="2">Belongs to the glycosyl hydrolase 43 family.</text>
</comment>
<organism evidence="7 8">
    <name type="scientific">Gryllotalpicola daejeonensis</name>
    <dbReference type="NCBI Taxonomy" id="993087"/>
    <lineage>
        <taxon>Bacteria</taxon>
        <taxon>Bacillati</taxon>
        <taxon>Actinomycetota</taxon>
        <taxon>Actinomycetes</taxon>
        <taxon>Micrococcales</taxon>
        <taxon>Microbacteriaceae</taxon>
        <taxon>Gryllotalpicola</taxon>
    </lineage>
</organism>
<evidence type="ECO:0000256" key="5">
    <source>
        <dbReference type="SAM" id="SignalP"/>
    </source>
</evidence>
<keyword evidence="4" id="KW-0326">Glycosidase</keyword>
<dbReference type="Pfam" id="PF17851">
    <property type="entry name" value="GH43_C2"/>
    <property type="match status" value="1"/>
</dbReference>
<dbReference type="SUPFAM" id="SSF49899">
    <property type="entry name" value="Concanavalin A-like lectins/glucanases"/>
    <property type="match status" value="1"/>
</dbReference>
<dbReference type="InterPro" id="IPR006710">
    <property type="entry name" value="Glyco_hydro_43"/>
</dbReference>
<evidence type="ECO:0000256" key="1">
    <source>
        <dbReference type="ARBA" id="ARBA00004834"/>
    </source>
</evidence>
<proteinExistence type="inferred from homology"/>
<dbReference type="Proteomes" id="UP001415169">
    <property type="component" value="Unassembled WGS sequence"/>
</dbReference>
<dbReference type="InterPro" id="IPR023296">
    <property type="entry name" value="Glyco_hydro_beta-prop_sf"/>
</dbReference>
<gene>
    <name evidence="7" type="ORF">GCM10022286_30830</name>
</gene>
<feature type="chain" id="PRO_5047162042" description="Beta-xylosidase C-terminal Concanavalin A-like domain-containing protein" evidence="5">
    <location>
        <begin position="29"/>
        <end position="718"/>
    </location>
</feature>
<sequence>MFRRTTALVAAAVAASALVIGSPAIASAQTHASPADSVQRAHPATYTNPISQDFADTFADPTIVRGNDGFWYAYATADPLKSGGQRELIPTAKSSDLINWSFVGDALTQATRPAYISPESTYFAPDVRFINGQYVMYYVATDTTTSPGTDDSAIGVATAPSPTGPWTQADAPVIAPRPAPGGGYLATIDPAELTASDGTRYLYYGSYFGGLWVTQLSADGLHAVGVPTQVAIDNKCEGSFVVHHGGYYYLFASSSNCCAGPTTGYAVSVGRATSPLGPFTDANGISLLTSKVGGTPVVTQNGNRWVGPGHNGVVTDLSGQDYLVYHAIDHNVPYLDAVGGVNRRPMLIDRLDWIGGWPVVRAGAGPSDTPQLAPVTSRGVRAGGRVTGDVRVEADVRAGAGGSAAVVVGDVRAIIDADAGKLIVADRNGHPAVASLPADLDWSTWHNLAVEVRHGAVSVALTEARESGPIVSVQLAVPPGDARGVVRTRVTGDAETANFSANRLFTPVTKAVPTPEVGQLQASDEFNGSSLSPAWTWVRPDASVTVSGGSLNWPVPDGDLAGAGNHVGVLLRDAPAGDYTVETKLTLPLGENTVRNYQQAGLVAYLNDDYASLHSVAIWNTRQVEYARELSYQGQLQFGGVTVGTTADTVWLRLIKRTNPSTGELTFRGASSVDGVHWTLGGTWTFPQGSQPRIGLVALGGSSPAVTAQFDYFRVFAP</sequence>
<evidence type="ECO:0000256" key="2">
    <source>
        <dbReference type="ARBA" id="ARBA00009865"/>
    </source>
</evidence>
<dbReference type="SUPFAM" id="SSF75005">
    <property type="entry name" value="Arabinanase/levansucrase/invertase"/>
    <property type="match status" value="1"/>
</dbReference>